<reference evidence="2 3" key="1">
    <citation type="journal article" date="2023" name="Proc. Natl. Acad. Sci. U.S.A.">
        <title>A global phylogenomic analysis of the shiitake genus Lentinula.</title>
        <authorList>
            <person name="Sierra-Patev S."/>
            <person name="Min B."/>
            <person name="Naranjo-Ortiz M."/>
            <person name="Looney B."/>
            <person name="Konkel Z."/>
            <person name="Slot J.C."/>
            <person name="Sakamoto Y."/>
            <person name="Steenwyk J.L."/>
            <person name="Rokas A."/>
            <person name="Carro J."/>
            <person name="Camarero S."/>
            <person name="Ferreira P."/>
            <person name="Molpeceres G."/>
            <person name="Ruiz-Duenas F.J."/>
            <person name="Serrano A."/>
            <person name="Henrissat B."/>
            <person name="Drula E."/>
            <person name="Hughes K.W."/>
            <person name="Mata J.L."/>
            <person name="Ishikawa N.K."/>
            <person name="Vargas-Isla R."/>
            <person name="Ushijima S."/>
            <person name="Smith C.A."/>
            <person name="Donoghue J."/>
            <person name="Ahrendt S."/>
            <person name="Andreopoulos W."/>
            <person name="He G."/>
            <person name="LaButti K."/>
            <person name="Lipzen A."/>
            <person name="Ng V."/>
            <person name="Riley R."/>
            <person name="Sandor L."/>
            <person name="Barry K."/>
            <person name="Martinez A.T."/>
            <person name="Xiao Y."/>
            <person name="Gibbons J.G."/>
            <person name="Terashima K."/>
            <person name="Grigoriev I.V."/>
            <person name="Hibbett D."/>
        </authorList>
    </citation>
    <scope>NUCLEOTIDE SEQUENCE [LARGE SCALE GENOMIC DNA]</scope>
    <source>
        <strain evidence="2 3">TFB7810</strain>
    </source>
</reference>
<evidence type="ECO:0000313" key="3">
    <source>
        <dbReference type="Proteomes" id="UP001142393"/>
    </source>
</evidence>
<evidence type="ECO:0000256" key="1">
    <source>
        <dbReference type="SAM" id="MobiDB-lite"/>
    </source>
</evidence>
<protein>
    <submittedName>
        <fullName evidence="2">Uncharacterized protein</fullName>
    </submittedName>
</protein>
<keyword evidence="3" id="KW-1185">Reference proteome</keyword>
<dbReference type="Proteomes" id="UP001142393">
    <property type="component" value="Unassembled WGS sequence"/>
</dbReference>
<feature type="region of interest" description="Disordered" evidence="1">
    <location>
        <begin position="228"/>
        <end position="307"/>
    </location>
</feature>
<gene>
    <name evidence="2" type="ORF">DFH05DRAFT_54447</name>
</gene>
<feature type="region of interest" description="Disordered" evidence="1">
    <location>
        <begin position="68"/>
        <end position="98"/>
    </location>
</feature>
<accession>A0A9W8U2T9</accession>
<feature type="region of interest" description="Disordered" evidence="1">
    <location>
        <begin position="116"/>
        <end position="196"/>
    </location>
</feature>
<sequence>MASLNYVQPKSFRNRFSLFLQFSAQRKSSQTGISSESYFASTPTASEFMDPWTTTSSVAGSKGLFRVNSGASNPLLPRSPMRMDTDEPVPPTTNDLDAKEKARLLKKARKLSKVFGEMPEYQRTSATNLHNRNKSPGHRRSISTHASDSELSKQQTARKFSSQSDLASSSESGSRVEISDREAIPPVPSLPGGSIDASFELTTAQHRTQPLLHILTRPKPSADEMRALASPTLSTTPWASSDDGQKRRLTKPRRDLRGNDSSKSTTSLELRARKSYDSPVRRVPPGSDEAVSNNPLHRSRSLSTNKKKKLATIDGAVDLGPNWKQVQDGVHEAGGASPSAFMPPDVVQVPQPQVDFADDTEAEARKMSMLSVTSLHDCGTSSNLGPDAPTSPSSMSVHSIDSLSSDSNLDENFRERRRRAAKLAQFFGVEYHDISASMPITGHALEPVQSIAPSEKWEHVLVEPSVQVGIRTNTRRFWGGRGNLKEAEVGDVIPKLRELRAS</sequence>
<evidence type="ECO:0000313" key="2">
    <source>
        <dbReference type="EMBL" id="KAJ3750190.1"/>
    </source>
</evidence>
<feature type="compositionally biased region" description="Basic residues" evidence="1">
    <location>
        <begin position="297"/>
        <end position="307"/>
    </location>
</feature>
<dbReference type="AlphaFoldDB" id="A0A9W8U2T9"/>
<proteinExistence type="predicted"/>
<organism evidence="2 3">
    <name type="scientific">Lentinula detonsa</name>
    <dbReference type="NCBI Taxonomy" id="2804962"/>
    <lineage>
        <taxon>Eukaryota</taxon>
        <taxon>Fungi</taxon>
        <taxon>Dikarya</taxon>
        <taxon>Basidiomycota</taxon>
        <taxon>Agaricomycotina</taxon>
        <taxon>Agaricomycetes</taxon>
        <taxon>Agaricomycetidae</taxon>
        <taxon>Agaricales</taxon>
        <taxon>Marasmiineae</taxon>
        <taxon>Omphalotaceae</taxon>
        <taxon>Lentinula</taxon>
    </lineage>
</organism>
<feature type="compositionally biased region" description="Low complexity" evidence="1">
    <location>
        <begin position="161"/>
        <end position="176"/>
    </location>
</feature>
<feature type="region of interest" description="Disordered" evidence="1">
    <location>
        <begin position="378"/>
        <end position="408"/>
    </location>
</feature>
<dbReference type="EMBL" id="JANVFU010000001">
    <property type="protein sequence ID" value="KAJ3750190.1"/>
    <property type="molecule type" value="Genomic_DNA"/>
</dbReference>
<feature type="compositionally biased region" description="Basic and acidic residues" evidence="1">
    <location>
        <begin position="270"/>
        <end position="280"/>
    </location>
</feature>
<name>A0A9W8U2T9_9AGAR</name>
<feature type="compositionally biased region" description="Low complexity" evidence="1">
    <location>
        <begin position="393"/>
        <end position="407"/>
    </location>
</feature>
<feature type="compositionally biased region" description="Basic residues" evidence="1">
    <location>
        <begin position="131"/>
        <end position="142"/>
    </location>
</feature>
<comment type="caution">
    <text evidence="2">The sequence shown here is derived from an EMBL/GenBank/DDBJ whole genome shotgun (WGS) entry which is preliminary data.</text>
</comment>